<dbReference type="Gene3D" id="3.40.50.2300">
    <property type="match status" value="1"/>
</dbReference>
<proteinExistence type="predicted"/>
<dbReference type="SMART" id="SM00448">
    <property type="entry name" value="REC"/>
    <property type="match status" value="1"/>
</dbReference>
<keyword evidence="4 7" id="KW-0238">DNA-binding</keyword>
<dbReference type="InterPro" id="IPR039420">
    <property type="entry name" value="WalR-like"/>
</dbReference>
<evidence type="ECO:0000256" key="5">
    <source>
        <dbReference type="ARBA" id="ARBA00023163"/>
    </source>
</evidence>
<evidence type="ECO:0000259" key="9">
    <source>
        <dbReference type="PROSITE" id="PS51755"/>
    </source>
</evidence>
<dbReference type="PROSITE" id="PS51755">
    <property type="entry name" value="OMPR_PHOB"/>
    <property type="match status" value="1"/>
</dbReference>
<evidence type="ECO:0008006" key="12">
    <source>
        <dbReference type="Google" id="ProtNLM"/>
    </source>
</evidence>
<dbReference type="Gene3D" id="1.10.10.10">
    <property type="entry name" value="Winged helix-like DNA-binding domain superfamily/Winged helix DNA-binding domain"/>
    <property type="match status" value="1"/>
</dbReference>
<keyword evidence="11" id="KW-1185">Reference proteome</keyword>
<evidence type="ECO:0000256" key="1">
    <source>
        <dbReference type="ARBA" id="ARBA00022553"/>
    </source>
</evidence>
<keyword evidence="1" id="KW-0597">Phosphoprotein</keyword>
<keyword evidence="2" id="KW-0902">Two-component regulatory system</keyword>
<comment type="caution">
    <text evidence="6">Lacks conserved residue(s) required for the propagation of feature annotation.</text>
</comment>
<dbReference type="GO" id="GO:0000976">
    <property type="term" value="F:transcription cis-regulatory region binding"/>
    <property type="evidence" value="ECO:0007669"/>
    <property type="project" value="TreeGrafter"/>
</dbReference>
<dbReference type="InterPro" id="IPR011006">
    <property type="entry name" value="CheY-like_superfamily"/>
</dbReference>
<dbReference type="PANTHER" id="PTHR48111:SF22">
    <property type="entry name" value="REGULATOR OF RPOS"/>
    <property type="match status" value="1"/>
</dbReference>
<feature type="DNA-binding region" description="OmpR/PhoB-type" evidence="7">
    <location>
        <begin position="126"/>
        <end position="225"/>
    </location>
</feature>
<comment type="caution">
    <text evidence="10">The sequence shown here is derived from an EMBL/GenBank/DDBJ whole genome shotgun (WGS) entry which is preliminary data.</text>
</comment>
<dbReference type="GO" id="GO:0032993">
    <property type="term" value="C:protein-DNA complex"/>
    <property type="evidence" value="ECO:0007669"/>
    <property type="project" value="TreeGrafter"/>
</dbReference>
<gene>
    <name evidence="10" type="ORF">GCM10008957_56140</name>
</gene>
<protein>
    <recommendedName>
        <fullName evidence="12">DNA-binding response regulator</fullName>
    </recommendedName>
</protein>
<evidence type="ECO:0000256" key="4">
    <source>
        <dbReference type="ARBA" id="ARBA00023125"/>
    </source>
</evidence>
<evidence type="ECO:0000256" key="3">
    <source>
        <dbReference type="ARBA" id="ARBA00023015"/>
    </source>
</evidence>
<sequence>MPRRDILLIAHDSQLAEPLHAALEDAGYHVRAAASVMSGLTLAWEALPSVVLVERELPDGSGRDVVTRLRGRSAVPILVLTARAVVEETVELLALGADDVLVKPVAVPEVVARIGVHVRRPHHLHDERLVHRGLVIWPHRHLVTVHGEVLALTETERVILVALLRRQGHILSRTDLAHAVWGGHEMPTYSNVLDVHLNNLRAKLTAVNLPGMIRTVRHVGYVIRRESEDHLG</sequence>
<dbReference type="GO" id="GO:0005829">
    <property type="term" value="C:cytosol"/>
    <property type="evidence" value="ECO:0007669"/>
    <property type="project" value="TreeGrafter"/>
</dbReference>
<reference evidence="10" key="1">
    <citation type="journal article" date="2014" name="Int. J. Syst. Evol. Microbiol.">
        <title>Complete genome sequence of Corynebacterium casei LMG S-19264T (=DSM 44701T), isolated from a smear-ripened cheese.</title>
        <authorList>
            <consortium name="US DOE Joint Genome Institute (JGI-PGF)"/>
            <person name="Walter F."/>
            <person name="Albersmeier A."/>
            <person name="Kalinowski J."/>
            <person name="Ruckert C."/>
        </authorList>
    </citation>
    <scope>NUCLEOTIDE SEQUENCE</scope>
    <source>
        <strain evidence="10">JCM 31311</strain>
    </source>
</reference>
<dbReference type="InterPro" id="IPR036388">
    <property type="entry name" value="WH-like_DNA-bd_sf"/>
</dbReference>
<keyword evidence="5" id="KW-0804">Transcription</keyword>
<dbReference type="SMART" id="SM00862">
    <property type="entry name" value="Trans_reg_C"/>
    <property type="match status" value="1"/>
</dbReference>
<feature type="domain" description="OmpR/PhoB-type" evidence="9">
    <location>
        <begin position="126"/>
        <end position="225"/>
    </location>
</feature>
<dbReference type="InterPro" id="IPR001789">
    <property type="entry name" value="Sig_transdc_resp-reg_receiver"/>
</dbReference>
<evidence type="ECO:0000256" key="6">
    <source>
        <dbReference type="PROSITE-ProRule" id="PRU00169"/>
    </source>
</evidence>
<dbReference type="Pfam" id="PF00486">
    <property type="entry name" value="Trans_reg_C"/>
    <property type="match status" value="1"/>
</dbReference>
<organism evidence="10 11">
    <name type="scientific">Deinococcus ruber</name>
    <dbReference type="NCBI Taxonomy" id="1848197"/>
    <lineage>
        <taxon>Bacteria</taxon>
        <taxon>Thermotogati</taxon>
        <taxon>Deinococcota</taxon>
        <taxon>Deinococci</taxon>
        <taxon>Deinococcales</taxon>
        <taxon>Deinococcaceae</taxon>
        <taxon>Deinococcus</taxon>
    </lineage>
</organism>
<evidence type="ECO:0000313" key="11">
    <source>
        <dbReference type="Proteomes" id="UP000603865"/>
    </source>
</evidence>
<evidence type="ECO:0000256" key="2">
    <source>
        <dbReference type="ARBA" id="ARBA00023012"/>
    </source>
</evidence>
<dbReference type="GO" id="GO:0000156">
    <property type="term" value="F:phosphorelay response regulator activity"/>
    <property type="evidence" value="ECO:0007669"/>
    <property type="project" value="TreeGrafter"/>
</dbReference>
<dbReference type="RefSeq" id="WP_189093826.1">
    <property type="nucleotide sequence ID" value="NZ_BMQL01000105.1"/>
</dbReference>
<dbReference type="Pfam" id="PF00072">
    <property type="entry name" value="Response_reg"/>
    <property type="match status" value="1"/>
</dbReference>
<dbReference type="PROSITE" id="PS50110">
    <property type="entry name" value="RESPONSE_REGULATORY"/>
    <property type="match status" value="1"/>
</dbReference>
<name>A0A918KXN5_9DEIO</name>
<dbReference type="Proteomes" id="UP000603865">
    <property type="component" value="Unassembled WGS sequence"/>
</dbReference>
<dbReference type="CDD" id="cd00383">
    <property type="entry name" value="trans_reg_C"/>
    <property type="match status" value="1"/>
</dbReference>
<reference evidence="10" key="2">
    <citation type="submission" date="2020-09" db="EMBL/GenBank/DDBJ databases">
        <authorList>
            <person name="Sun Q."/>
            <person name="Ohkuma M."/>
        </authorList>
    </citation>
    <scope>NUCLEOTIDE SEQUENCE</scope>
    <source>
        <strain evidence="10">JCM 31311</strain>
    </source>
</reference>
<feature type="domain" description="Response regulatory" evidence="8">
    <location>
        <begin position="5"/>
        <end position="118"/>
    </location>
</feature>
<accession>A0A918KXN5</accession>
<dbReference type="SUPFAM" id="SSF52172">
    <property type="entry name" value="CheY-like"/>
    <property type="match status" value="1"/>
</dbReference>
<dbReference type="AlphaFoldDB" id="A0A918KXN5"/>
<evidence type="ECO:0000313" key="10">
    <source>
        <dbReference type="EMBL" id="GGR40466.1"/>
    </source>
</evidence>
<dbReference type="PANTHER" id="PTHR48111">
    <property type="entry name" value="REGULATOR OF RPOS"/>
    <property type="match status" value="1"/>
</dbReference>
<dbReference type="EMBL" id="BMQL01000105">
    <property type="protein sequence ID" value="GGR40466.1"/>
    <property type="molecule type" value="Genomic_DNA"/>
</dbReference>
<evidence type="ECO:0000256" key="7">
    <source>
        <dbReference type="PROSITE-ProRule" id="PRU01091"/>
    </source>
</evidence>
<keyword evidence="3" id="KW-0805">Transcription regulation</keyword>
<dbReference type="InterPro" id="IPR001867">
    <property type="entry name" value="OmpR/PhoB-type_DNA-bd"/>
</dbReference>
<evidence type="ECO:0000259" key="8">
    <source>
        <dbReference type="PROSITE" id="PS50110"/>
    </source>
</evidence>
<dbReference type="GO" id="GO:0006355">
    <property type="term" value="P:regulation of DNA-templated transcription"/>
    <property type="evidence" value="ECO:0007669"/>
    <property type="project" value="InterPro"/>
</dbReference>